<evidence type="ECO:0000313" key="3">
    <source>
        <dbReference type="EMBL" id="VDM85590.1"/>
    </source>
</evidence>
<feature type="chain" id="PRO_5017961156" description="SCP domain-containing protein" evidence="1">
    <location>
        <begin position="16"/>
        <end position="125"/>
    </location>
</feature>
<dbReference type="InterPro" id="IPR001283">
    <property type="entry name" value="CRISP-related"/>
</dbReference>
<organism evidence="3 4">
    <name type="scientific">Strongylus vulgaris</name>
    <name type="common">Blood worm</name>
    <dbReference type="NCBI Taxonomy" id="40348"/>
    <lineage>
        <taxon>Eukaryota</taxon>
        <taxon>Metazoa</taxon>
        <taxon>Ecdysozoa</taxon>
        <taxon>Nematoda</taxon>
        <taxon>Chromadorea</taxon>
        <taxon>Rhabditida</taxon>
        <taxon>Rhabditina</taxon>
        <taxon>Rhabditomorpha</taxon>
        <taxon>Strongyloidea</taxon>
        <taxon>Strongylidae</taxon>
        <taxon>Strongylus</taxon>
    </lineage>
</organism>
<feature type="domain" description="SCP" evidence="2">
    <location>
        <begin position="5"/>
        <end position="125"/>
    </location>
</feature>
<protein>
    <recommendedName>
        <fullName evidence="2">SCP domain-containing protein</fullName>
    </recommendedName>
</protein>
<evidence type="ECO:0000259" key="2">
    <source>
        <dbReference type="SMART" id="SM00198"/>
    </source>
</evidence>
<dbReference type="SUPFAM" id="SSF55797">
    <property type="entry name" value="PR-1-like"/>
    <property type="match status" value="1"/>
</dbReference>
<dbReference type="EMBL" id="UYYB01142551">
    <property type="protein sequence ID" value="VDM85590.1"/>
    <property type="molecule type" value="Genomic_DNA"/>
</dbReference>
<gene>
    <name evidence="3" type="ORF">SVUK_LOCUS20588</name>
</gene>
<dbReference type="SMART" id="SM00198">
    <property type="entry name" value="SCP"/>
    <property type="match status" value="1"/>
</dbReference>
<name>A0A3P7JIT3_STRVU</name>
<dbReference type="Proteomes" id="UP000270094">
    <property type="component" value="Unassembled WGS sequence"/>
</dbReference>
<keyword evidence="1" id="KW-0732">Signal</keyword>
<keyword evidence="4" id="KW-1185">Reference proteome</keyword>
<evidence type="ECO:0000313" key="4">
    <source>
        <dbReference type="Proteomes" id="UP000270094"/>
    </source>
</evidence>
<dbReference type="Gene3D" id="3.40.33.10">
    <property type="entry name" value="CAP"/>
    <property type="match status" value="1"/>
</dbReference>
<proteinExistence type="predicted"/>
<reference evidence="3 4" key="1">
    <citation type="submission" date="2018-11" db="EMBL/GenBank/DDBJ databases">
        <authorList>
            <consortium name="Pathogen Informatics"/>
        </authorList>
    </citation>
    <scope>NUCLEOTIDE SEQUENCE [LARGE SCALE GENOMIC DNA]</scope>
</reference>
<dbReference type="PANTHER" id="PTHR10334">
    <property type="entry name" value="CYSTEINE-RICH SECRETORY PROTEIN-RELATED"/>
    <property type="match status" value="1"/>
</dbReference>
<dbReference type="CDD" id="cd05380">
    <property type="entry name" value="CAP_euk"/>
    <property type="match status" value="1"/>
</dbReference>
<dbReference type="OrthoDB" id="5853705at2759"/>
<accession>A0A3P7JIT3</accession>
<dbReference type="AlphaFoldDB" id="A0A3P7JIT3"/>
<feature type="signal peptide" evidence="1">
    <location>
        <begin position="1"/>
        <end position="15"/>
    </location>
</feature>
<evidence type="ECO:0000256" key="1">
    <source>
        <dbReference type="SAM" id="SignalP"/>
    </source>
</evidence>
<sequence>MTIFLFRSLVALGKAQDALGGYAPQAANMIKMKYDCDIEKIAAKHAAKCVFAHSTNAERENNGENLYMRMPPSDDVTKMAANAADAWFAELAKYGVGQDNKFTMDLANRPGMMIGHYTQVSLIQN</sequence>
<dbReference type="InterPro" id="IPR014044">
    <property type="entry name" value="CAP_dom"/>
</dbReference>
<dbReference type="InterPro" id="IPR035940">
    <property type="entry name" value="CAP_sf"/>
</dbReference>
<dbReference type="Pfam" id="PF00188">
    <property type="entry name" value="CAP"/>
    <property type="match status" value="1"/>
</dbReference>